<dbReference type="PANTHER" id="PTHR30055:SF146">
    <property type="entry name" value="HTH-TYPE TRANSCRIPTIONAL DUAL REGULATOR CECR"/>
    <property type="match status" value="1"/>
</dbReference>
<dbReference type="GO" id="GO:0003700">
    <property type="term" value="F:DNA-binding transcription factor activity"/>
    <property type="evidence" value="ECO:0007669"/>
    <property type="project" value="TreeGrafter"/>
</dbReference>
<organism evidence="4 5">
    <name type="scientific">Novosphingobium barchaimii LL02</name>
    <dbReference type="NCBI Taxonomy" id="1114963"/>
    <lineage>
        <taxon>Bacteria</taxon>
        <taxon>Pseudomonadati</taxon>
        <taxon>Pseudomonadota</taxon>
        <taxon>Alphaproteobacteria</taxon>
        <taxon>Sphingomonadales</taxon>
        <taxon>Sphingomonadaceae</taxon>
        <taxon>Novosphingobium</taxon>
    </lineage>
</organism>
<dbReference type="AlphaFoldDB" id="A0A0J7XJX4"/>
<proteinExistence type="predicted"/>
<reference evidence="4 5" key="1">
    <citation type="journal article" date="2015" name="G3 (Bethesda)">
        <title>Insights into Ongoing Evolution of the Hexachlorocyclohexane Catabolic Pathway from Comparative Genomics of Ten Sphingomonadaceae Strains.</title>
        <authorList>
            <person name="Pearce S.L."/>
            <person name="Oakeshott J.G."/>
            <person name="Pandey G."/>
        </authorList>
    </citation>
    <scope>NUCLEOTIDE SEQUENCE [LARGE SCALE GENOMIC DNA]</scope>
    <source>
        <strain evidence="4 5">LL02</strain>
    </source>
</reference>
<dbReference type="Pfam" id="PF00440">
    <property type="entry name" value="TetR_N"/>
    <property type="match status" value="1"/>
</dbReference>
<comment type="caution">
    <text evidence="4">The sequence shown here is derived from an EMBL/GenBank/DDBJ whole genome shotgun (WGS) entry which is preliminary data.</text>
</comment>
<feature type="domain" description="HTH tetR-type" evidence="3">
    <location>
        <begin position="6"/>
        <end position="66"/>
    </location>
</feature>
<evidence type="ECO:0000259" key="3">
    <source>
        <dbReference type="PROSITE" id="PS50977"/>
    </source>
</evidence>
<evidence type="ECO:0000256" key="2">
    <source>
        <dbReference type="PROSITE-ProRule" id="PRU00335"/>
    </source>
</evidence>
<dbReference type="PRINTS" id="PR00455">
    <property type="entry name" value="HTHTETR"/>
</dbReference>
<accession>A0A0J7XJX4</accession>
<feature type="DNA-binding region" description="H-T-H motif" evidence="2">
    <location>
        <begin position="29"/>
        <end position="48"/>
    </location>
</feature>
<dbReference type="Gene3D" id="1.10.10.60">
    <property type="entry name" value="Homeodomain-like"/>
    <property type="match status" value="1"/>
</dbReference>
<dbReference type="SUPFAM" id="SSF46689">
    <property type="entry name" value="Homeodomain-like"/>
    <property type="match status" value="1"/>
</dbReference>
<dbReference type="RefSeq" id="WP_059153113.1">
    <property type="nucleotide sequence ID" value="NZ_KQ130457.1"/>
</dbReference>
<dbReference type="GO" id="GO:0000976">
    <property type="term" value="F:transcription cis-regulatory region binding"/>
    <property type="evidence" value="ECO:0007669"/>
    <property type="project" value="TreeGrafter"/>
</dbReference>
<evidence type="ECO:0000313" key="5">
    <source>
        <dbReference type="Proteomes" id="UP000052268"/>
    </source>
</evidence>
<gene>
    <name evidence="4" type="ORF">V474_02595</name>
</gene>
<keyword evidence="5" id="KW-1185">Reference proteome</keyword>
<dbReference type="InterPro" id="IPR050109">
    <property type="entry name" value="HTH-type_TetR-like_transc_reg"/>
</dbReference>
<evidence type="ECO:0000313" key="4">
    <source>
        <dbReference type="EMBL" id="KMS51954.1"/>
    </source>
</evidence>
<dbReference type="Proteomes" id="UP000052268">
    <property type="component" value="Unassembled WGS sequence"/>
</dbReference>
<evidence type="ECO:0000256" key="1">
    <source>
        <dbReference type="ARBA" id="ARBA00023125"/>
    </source>
</evidence>
<sequence>MYARGEETRSRILGAAMRLFATVGFDRVTTRAIAAEADVPAPSLRYYFTNKEGLYIACLEHIRGQLHEAMEPALDAAERLLARADAERMLLIDSFCALQEEYFDHMISRPDSATFSLFMARHDLAASAGGKRLPTGDGAPAYRMVKCFTQTIMRISNGSLDWQGALLVAGMVNGQMEPLVAKRRGLADVGIEIAGERMRWIKRTLRQQTIAALLLHCD</sequence>
<dbReference type="EMBL" id="JACU01000010">
    <property type="protein sequence ID" value="KMS51954.1"/>
    <property type="molecule type" value="Genomic_DNA"/>
</dbReference>
<keyword evidence="1 2" id="KW-0238">DNA-binding</keyword>
<protein>
    <recommendedName>
        <fullName evidence="3">HTH tetR-type domain-containing protein</fullName>
    </recommendedName>
</protein>
<dbReference type="PATRIC" id="fig|1114963.3.peg.4138"/>
<name>A0A0J7XJX4_9SPHN</name>
<dbReference type="InterPro" id="IPR009057">
    <property type="entry name" value="Homeodomain-like_sf"/>
</dbReference>
<dbReference type="PROSITE" id="PS50977">
    <property type="entry name" value="HTH_TETR_2"/>
    <property type="match status" value="1"/>
</dbReference>
<dbReference type="InterPro" id="IPR001647">
    <property type="entry name" value="HTH_TetR"/>
</dbReference>
<dbReference type="Gene3D" id="1.10.357.10">
    <property type="entry name" value="Tetracycline Repressor, domain 2"/>
    <property type="match status" value="1"/>
</dbReference>
<dbReference type="PANTHER" id="PTHR30055">
    <property type="entry name" value="HTH-TYPE TRANSCRIPTIONAL REGULATOR RUTR"/>
    <property type="match status" value="1"/>
</dbReference>